<dbReference type="EMBL" id="PJBV01000015">
    <property type="protein sequence ID" value="PKH41365.1"/>
    <property type="molecule type" value="Genomic_DNA"/>
</dbReference>
<evidence type="ECO:0000313" key="2">
    <source>
        <dbReference type="EMBL" id="SFB45539.1"/>
    </source>
</evidence>
<keyword evidence="4" id="KW-1185">Reference proteome</keyword>
<keyword evidence="2" id="KW-0489">Methyltransferase</keyword>
<dbReference type="InterPro" id="IPR029063">
    <property type="entry name" value="SAM-dependent_MTases_sf"/>
</dbReference>
<reference evidence="2" key="1">
    <citation type="submission" date="2016-10" db="EMBL/GenBank/DDBJ databases">
        <authorList>
            <person name="de Groot N.N."/>
        </authorList>
    </citation>
    <scope>NUCLEOTIDE SEQUENCE [LARGE SCALE GENOMIC DNA]</scope>
    <source>
        <strain evidence="2">CGMCC 1.10697</strain>
    </source>
</reference>
<evidence type="ECO:0000313" key="4">
    <source>
        <dbReference type="Proteomes" id="UP000233565"/>
    </source>
</evidence>
<keyword evidence="2" id="KW-0808">Transferase</keyword>
<name>A0A1I1B596_9ACTN</name>
<evidence type="ECO:0000313" key="3">
    <source>
        <dbReference type="Proteomes" id="UP000199113"/>
    </source>
</evidence>
<dbReference type="GO" id="GO:0008168">
    <property type="term" value="F:methyltransferase activity"/>
    <property type="evidence" value="ECO:0007669"/>
    <property type="project" value="UniProtKB-KW"/>
</dbReference>
<evidence type="ECO:0000313" key="1">
    <source>
        <dbReference type="EMBL" id="PKH41365.1"/>
    </source>
</evidence>
<protein>
    <submittedName>
        <fullName evidence="1">Class I SAM-dependent methyltransferase</fullName>
    </submittedName>
    <submittedName>
        <fullName evidence="2">Predicted O-methyltransferase YrrM</fullName>
    </submittedName>
</protein>
<dbReference type="OrthoDB" id="6075445at2"/>
<dbReference type="Proteomes" id="UP000199113">
    <property type="component" value="Unassembled WGS sequence"/>
</dbReference>
<dbReference type="Proteomes" id="UP000233565">
    <property type="component" value="Unassembled WGS sequence"/>
</dbReference>
<dbReference type="AlphaFoldDB" id="A0A1I1B596"/>
<dbReference type="Gene3D" id="3.40.50.150">
    <property type="entry name" value="Vaccinia Virus protein VP39"/>
    <property type="match status" value="1"/>
</dbReference>
<organism evidence="2 3">
    <name type="scientific">Nocardioides alpinus</name>
    <dbReference type="NCBI Taxonomy" id="748909"/>
    <lineage>
        <taxon>Bacteria</taxon>
        <taxon>Bacillati</taxon>
        <taxon>Actinomycetota</taxon>
        <taxon>Actinomycetes</taxon>
        <taxon>Propionibacteriales</taxon>
        <taxon>Nocardioidaceae</taxon>
        <taxon>Nocardioides</taxon>
    </lineage>
</organism>
<proteinExistence type="predicted"/>
<gene>
    <name evidence="1" type="ORF">CXG46_09780</name>
    <name evidence="2" type="ORF">SAMN05192575_11415</name>
</gene>
<accession>A0A1I1B596</accession>
<dbReference type="GO" id="GO:0032259">
    <property type="term" value="P:methylation"/>
    <property type="evidence" value="ECO:0007669"/>
    <property type="project" value="UniProtKB-KW"/>
</dbReference>
<dbReference type="EMBL" id="FOKC01000014">
    <property type="protein sequence ID" value="SFB45539.1"/>
    <property type="molecule type" value="Genomic_DNA"/>
</dbReference>
<dbReference type="Pfam" id="PF13578">
    <property type="entry name" value="Methyltransf_24"/>
    <property type="match status" value="1"/>
</dbReference>
<dbReference type="STRING" id="748909.SAMN05192575_11415"/>
<sequence>MLCGVPDLSVPLLDFEAAWSSARQVDGWLTEAQARMLYDSARAVAPGRVVEIGSHLGRSTIMLAASGAAVTAVDPFPGDWRYGRSDTEQRLRSHLAGAGVDTRVDVRVATSRTTRADWSEPVRLVYVDGKHDMWSCLDDLRWSRFLRVGDVVLVHDAFSSLGVTSAVLCDAAITDRHRYAGRTGSMARFEISRPALRDRLRVLRELPWFVRNLVVKVLLRLHLRPIARLLGHRDTADPY</sequence>
<reference evidence="1 4" key="2">
    <citation type="submission" date="2017-12" db="EMBL/GenBank/DDBJ databases">
        <title>Pharmacopeia of the Arctic Ocean.</title>
        <authorList>
            <person name="Collins E."/>
            <person name="Ducluzeau A.-L."/>
        </authorList>
    </citation>
    <scope>NUCLEOTIDE SEQUENCE [LARGE SCALE GENOMIC DNA]</scope>
    <source>
        <strain evidence="1 4">DSM 23325</strain>
    </source>
</reference>
<dbReference type="SUPFAM" id="SSF53335">
    <property type="entry name" value="S-adenosyl-L-methionine-dependent methyltransferases"/>
    <property type="match status" value="1"/>
</dbReference>